<evidence type="ECO:0000256" key="1">
    <source>
        <dbReference type="SAM" id="MobiDB-lite"/>
    </source>
</evidence>
<reference evidence="2 3" key="1">
    <citation type="submission" date="2023-03" db="EMBL/GenBank/DDBJ databases">
        <title>WGS of Gossypium arboreum.</title>
        <authorList>
            <person name="Yu D."/>
        </authorList>
    </citation>
    <scope>NUCLEOTIDE SEQUENCE [LARGE SCALE GENOMIC DNA]</scope>
    <source>
        <tissue evidence="2">Leaf</tissue>
    </source>
</reference>
<dbReference type="EMBL" id="JARKNE010000005">
    <property type="protein sequence ID" value="KAK5834398.1"/>
    <property type="molecule type" value="Genomic_DNA"/>
</dbReference>
<gene>
    <name evidence="2" type="ORF">PVK06_018276</name>
</gene>
<evidence type="ECO:0000313" key="2">
    <source>
        <dbReference type="EMBL" id="KAK5834398.1"/>
    </source>
</evidence>
<organism evidence="2 3">
    <name type="scientific">Gossypium arboreum</name>
    <name type="common">Tree cotton</name>
    <name type="synonym">Gossypium nanking</name>
    <dbReference type="NCBI Taxonomy" id="29729"/>
    <lineage>
        <taxon>Eukaryota</taxon>
        <taxon>Viridiplantae</taxon>
        <taxon>Streptophyta</taxon>
        <taxon>Embryophyta</taxon>
        <taxon>Tracheophyta</taxon>
        <taxon>Spermatophyta</taxon>
        <taxon>Magnoliopsida</taxon>
        <taxon>eudicotyledons</taxon>
        <taxon>Gunneridae</taxon>
        <taxon>Pentapetalae</taxon>
        <taxon>rosids</taxon>
        <taxon>malvids</taxon>
        <taxon>Malvales</taxon>
        <taxon>Malvaceae</taxon>
        <taxon>Malvoideae</taxon>
        <taxon>Gossypium</taxon>
    </lineage>
</organism>
<sequence>MMNRHDEPGTIVFRLGGLVRHMSVLEFGASFGLYTEEFMTFENFVQLHRHIHYSPSCCWSDLTASTVPYDASRSKATSLPPTLHYIHAILAHTLTERRESTGVVNTTDAYFLWSMATGHDEPDDITDDVPPPHEDPPPLPPPCHQPLAATLTDLSERFTRFE</sequence>
<comment type="caution">
    <text evidence="2">The sequence shown here is derived from an EMBL/GenBank/DDBJ whole genome shotgun (WGS) entry which is preliminary data.</text>
</comment>
<evidence type="ECO:0000313" key="3">
    <source>
        <dbReference type="Proteomes" id="UP001358586"/>
    </source>
</evidence>
<feature type="region of interest" description="Disordered" evidence="1">
    <location>
        <begin position="121"/>
        <end position="147"/>
    </location>
</feature>
<proteinExistence type="predicted"/>
<dbReference type="Proteomes" id="UP001358586">
    <property type="component" value="Chromosome 5"/>
</dbReference>
<keyword evidence="3" id="KW-1185">Reference proteome</keyword>
<protein>
    <submittedName>
        <fullName evidence="2">Uncharacterized protein</fullName>
    </submittedName>
</protein>
<name>A0ABR0Q6A2_GOSAR</name>
<accession>A0ABR0Q6A2</accession>